<dbReference type="PANTHER" id="PTHR10150:SF0">
    <property type="entry name" value="DNA REPAIR ENDONUCLEASE XPF"/>
    <property type="match status" value="1"/>
</dbReference>
<evidence type="ECO:0000256" key="3">
    <source>
        <dbReference type="ARBA" id="ARBA00023204"/>
    </source>
</evidence>
<keyword evidence="2" id="KW-0378">Hydrolase</keyword>
<evidence type="ECO:0000256" key="1">
    <source>
        <dbReference type="ARBA" id="ARBA00022763"/>
    </source>
</evidence>
<dbReference type="PANTHER" id="PTHR10150">
    <property type="entry name" value="DNA REPAIR ENDONUCLEASE XPF"/>
    <property type="match status" value="1"/>
</dbReference>
<comment type="caution">
    <text evidence="4">The sequence shown here is derived from an EMBL/GenBank/DDBJ whole genome shotgun (WGS) entry which is preliminary data.</text>
</comment>
<keyword evidence="5" id="KW-1185">Reference proteome</keyword>
<dbReference type="GO" id="GO:0000110">
    <property type="term" value="C:nucleotide-excision repair factor 1 complex"/>
    <property type="evidence" value="ECO:0007669"/>
    <property type="project" value="TreeGrafter"/>
</dbReference>
<evidence type="ECO:0000256" key="2">
    <source>
        <dbReference type="ARBA" id="ARBA00022801"/>
    </source>
</evidence>
<dbReference type="GO" id="GO:0000724">
    <property type="term" value="P:double-strand break repair via homologous recombination"/>
    <property type="evidence" value="ECO:0007669"/>
    <property type="project" value="TreeGrafter"/>
</dbReference>
<dbReference type="GO" id="GO:0000712">
    <property type="term" value="P:resolution of meiotic recombination intermediates"/>
    <property type="evidence" value="ECO:0007669"/>
    <property type="project" value="TreeGrafter"/>
</dbReference>
<dbReference type="EMBL" id="CAJHNH020004195">
    <property type="protein sequence ID" value="CAG5130689.1"/>
    <property type="molecule type" value="Genomic_DNA"/>
</dbReference>
<dbReference type="Proteomes" id="UP000678393">
    <property type="component" value="Unassembled WGS sequence"/>
</dbReference>
<dbReference type="GO" id="GO:1901255">
    <property type="term" value="P:nucleotide-excision repair involved in interstrand cross-link repair"/>
    <property type="evidence" value="ECO:0007669"/>
    <property type="project" value="TreeGrafter"/>
</dbReference>
<protein>
    <submittedName>
        <fullName evidence="4">Uncharacterized protein</fullName>
    </submittedName>
</protein>
<sequence length="142" mass="15906">MLDYENQIFLDMFHDDGLLIMSRGLGVSRLFLHFLKVYCDPASLVLVLNTTPADEAYLTEQLEKQGITNPPKVITNEINAAERQTTYVQGGVLFITSRILVVDLLTDRVPVGHVTGILVYRAHKIIESCQEAFILALVSTKK</sequence>
<proteinExistence type="predicted"/>
<accession>A0A8S3ZMT1</accession>
<keyword evidence="1" id="KW-0227">DNA damage</keyword>
<dbReference type="GO" id="GO:0003684">
    <property type="term" value="F:damaged DNA binding"/>
    <property type="evidence" value="ECO:0007669"/>
    <property type="project" value="TreeGrafter"/>
</dbReference>
<organism evidence="4 5">
    <name type="scientific">Candidula unifasciata</name>
    <dbReference type="NCBI Taxonomy" id="100452"/>
    <lineage>
        <taxon>Eukaryota</taxon>
        <taxon>Metazoa</taxon>
        <taxon>Spiralia</taxon>
        <taxon>Lophotrochozoa</taxon>
        <taxon>Mollusca</taxon>
        <taxon>Gastropoda</taxon>
        <taxon>Heterobranchia</taxon>
        <taxon>Euthyneura</taxon>
        <taxon>Panpulmonata</taxon>
        <taxon>Eupulmonata</taxon>
        <taxon>Stylommatophora</taxon>
        <taxon>Helicina</taxon>
        <taxon>Helicoidea</taxon>
        <taxon>Geomitridae</taxon>
        <taxon>Candidula</taxon>
    </lineage>
</organism>
<dbReference type="OrthoDB" id="361020at2759"/>
<name>A0A8S3ZMT1_9EUPU</name>
<dbReference type="GO" id="GO:0003697">
    <property type="term" value="F:single-stranded DNA binding"/>
    <property type="evidence" value="ECO:0007669"/>
    <property type="project" value="TreeGrafter"/>
</dbReference>
<dbReference type="GO" id="GO:0000014">
    <property type="term" value="F:single-stranded DNA endodeoxyribonuclease activity"/>
    <property type="evidence" value="ECO:0007669"/>
    <property type="project" value="TreeGrafter"/>
</dbReference>
<dbReference type="AlphaFoldDB" id="A0A8S3ZMT1"/>
<keyword evidence="3" id="KW-0234">DNA repair</keyword>
<evidence type="ECO:0000313" key="4">
    <source>
        <dbReference type="EMBL" id="CAG5130689.1"/>
    </source>
</evidence>
<reference evidence="4" key="1">
    <citation type="submission" date="2021-04" db="EMBL/GenBank/DDBJ databases">
        <authorList>
            <consortium name="Molecular Ecology Group"/>
        </authorList>
    </citation>
    <scope>NUCLEOTIDE SEQUENCE</scope>
</reference>
<evidence type="ECO:0000313" key="5">
    <source>
        <dbReference type="Proteomes" id="UP000678393"/>
    </source>
</evidence>
<gene>
    <name evidence="4" type="ORF">CUNI_LOCUS16247</name>
</gene>